<feature type="region of interest" description="Disordered" evidence="6">
    <location>
        <begin position="557"/>
        <end position="623"/>
    </location>
</feature>
<proteinExistence type="predicted"/>
<dbReference type="GO" id="GO:0042393">
    <property type="term" value="F:histone binding"/>
    <property type="evidence" value="ECO:0007669"/>
    <property type="project" value="TreeGrafter"/>
</dbReference>
<reference evidence="12" key="2">
    <citation type="journal article" date="2012" name="G3 (Bethesda)">
        <title>Pichia sorbitophila, an interspecies yeast hybrid reveals early steps of genome resolution following polyploidization.</title>
        <authorList>
            <person name="Leh Louis V."/>
            <person name="Despons L."/>
            <person name="Friedrich A."/>
            <person name="Martin T."/>
            <person name="Durrens P."/>
            <person name="Casaregola S."/>
            <person name="Neuveglise C."/>
            <person name="Fairhead C."/>
            <person name="Marck C."/>
            <person name="Cruz J.A."/>
            <person name="Straub M.L."/>
            <person name="Kugler V."/>
            <person name="Sacerdot C."/>
            <person name="Uzunov Z."/>
            <person name="Thierry A."/>
            <person name="Weiss S."/>
            <person name="Bleykasten C."/>
            <person name="De Montigny J."/>
            <person name="Jacques N."/>
            <person name="Jung P."/>
            <person name="Lemaire M."/>
            <person name="Mallet S."/>
            <person name="Morel G."/>
            <person name="Richard G.F."/>
            <person name="Sarkar A."/>
            <person name="Savel G."/>
            <person name="Schacherer J."/>
            <person name="Seret M.L."/>
            <person name="Talla E."/>
            <person name="Samson G."/>
            <person name="Jubin C."/>
            <person name="Poulain J."/>
            <person name="Vacherie B."/>
            <person name="Barbe V."/>
            <person name="Pelletier E."/>
            <person name="Sherman D.J."/>
            <person name="Westhof E."/>
            <person name="Weissenbach J."/>
            <person name="Baret P.V."/>
            <person name="Wincker P."/>
            <person name="Gaillardin C."/>
            <person name="Dujon B."/>
            <person name="Souciet J.L."/>
        </authorList>
    </citation>
    <scope>NUCLEOTIDE SEQUENCE [LARGE SCALE GENOMIC DNA]</scope>
    <source>
        <strain evidence="12">ATCC MYA-4447 / BCRC 22081 / CBS 7064 / NBRC 10061 / NRRL Y-12695</strain>
    </source>
</reference>
<dbReference type="SUPFAM" id="SSF46689">
    <property type="entry name" value="Homeodomain-like"/>
    <property type="match status" value="2"/>
</dbReference>
<feature type="compositionally biased region" description="Basic and acidic residues" evidence="6">
    <location>
        <begin position="105"/>
        <end position="119"/>
    </location>
</feature>
<feature type="compositionally biased region" description="Basic and acidic residues" evidence="6">
    <location>
        <begin position="777"/>
        <end position="795"/>
    </location>
</feature>
<dbReference type="EMBL" id="FO082048">
    <property type="protein sequence ID" value="CCE84444.1"/>
    <property type="molecule type" value="Genomic_DNA"/>
</dbReference>
<dbReference type="PROSITE" id="PS50090">
    <property type="entry name" value="MYB_LIKE"/>
    <property type="match status" value="1"/>
</dbReference>
<feature type="domain" description="SANT" evidence="9">
    <location>
        <begin position="437"/>
        <end position="488"/>
    </location>
</feature>
<evidence type="ECO:0000256" key="3">
    <source>
        <dbReference type="ARBA" id="ARBA00023163"/>
    </source>
</evidence>
<dbReference type="Pfam" id="PF00249">
    <property type="entry name" value="Myb_DNA-binding"/>
    <property type="match status" value="1"/>
</dbReference>
<dbReference type="PROSITE" id="PS51293">
    <property type="entry name" value="SANT"/>
    <property type="match status" value="1"/>
</dbReference>
<evidence type="ECO:0000313" key="12">
    <source>
        <dbReference type="Proteomes" id="UP000005222"/>
    </source>
</evidence>
<feature type="compositionally biased region" description="Polar residues" evidence="6">
    <location>
        <begin position="608"/>
        <end position="619"/>
    </location>
</feature>
<dbReference type="Pfam" id="PF04433">
    <property type="entry name" value="SWIRM"/>
    <property type="match status" value="1"/>
</dbReference>
<keyword evidence="12" id="KW-1185">Reference proteome</keyword>
<dbReference type="InParanoid" id="G8Y764"/>
<dbReference type="GO" id="GO:0003677">
    <property type="term" value="F:DNA binding"/>
    <property type="evidence" value="ECO:0007669"/>
    <property type="project" value="UniProtKB-KW"/>
</dbReference>
<dbReference type="PROSITE" id="PS50934">
    <property type="entry name" value="SWIRM"/>
    <property type="match status" value="1"/>
</dbReference>
<evidence type="ECO:0000259" key="7">
    <source>
        <dbReference type="PROSITE" id="PS50090"/>
    </source>
</evidence>
<evidence type="ECO:0000256" key="4">
    <source>
        <dbReference type="ARBA" id="ARBA00023242"/>
    </source>
</evidence>
<name>G8Y764_PICSO</name>
<feature type="compositionally biased region" description="Basic and acidic residues" evidence="6">
    <location>
        <begin position="558"/>
        <end position="580"/>
    </location>
</feature>
<keyword evidence="1" id="KW-0805">Transcription regulation</keyword>
<accession>G8Y764</accession>
<dbReference type="GO" id="GO:0045893">
    <property type="term" value="P:positive regulation of DNA-templated transcription"/>
    <property type="evidence" value="ECO:0007669"/>
    <property type="project" value="TreeGrafter"/>
</dbReference>
<evidence type="ECO:0000256" key="1">
    <source>
        <dbReference type="ARBA" id="ARBA00023015"/>
    </source>
</evidence>
<reference evidence="11" key="1">
    <citation type="submission" date="2011-10" db="EMBL/GenBank/DDBJ databases">
        <authorList>
            <person name="Genoscope - CEA"/>
        </authorList>
    </citation>
    <scope>NUCLEOTIDE SEQUENCE</scope>
</reference>
<feature type="region of interest" description="Disordered" evidence="6">
    <location>
        <begin position="1"/>
        <end position="205"/>
    </location>
</feature>
<dbReference type="InterPro" id="IPR001005">
    <property type="entry name" value="SANT/Myb"/>
</dbReference>
<evidence type="ECO:0000259" key="8">
    <source>
        <dbReference type="PROSITE" id="PS50934"/>
    </source>
</evidence>
<feature type="compositionally biased region" description="Basic and acidic residues" evidence="6">
    <location>
        <begin position="163"/>
        <end position="185"/>
    </location>
</feature>
<feature type="domain" description="Myb-like" evidence="7">
    <location>
        <begin position="434"/>
        <end position="484"/>
    </location>
</feature>
<dbReference type="STRING" id="559304.G8Y764"/>
<organism evidence="11 12">
    <name type="scientific">Pichia sorbitophila (strain ATCC MYA-4447 / BCRC 22081 / CBS 7064 / NBRC 10061 / NRRL Y-12695)</name>
    <name type="common">Hybrid yeast</name>
    <dbReference type="NCBI Taxonomy" id="559304"/>
    <lineage>
        <taxon>Eukaryota</taxon>
        <taxon>Fungi</taxon>
        <taxon>Dikarya</taxon>
        <taxon>Ascomycota</taxon>
        <taxon>Saccharomycotina</taxon>
        <taxon>Pichiomycetes</taxon>
        <taxon>Debaryomycetaceae</taxon>
        <taxon>Millerozyma</taxon>
    </lineage>
</organism>
<feature type="compositionally biased region" description="Basic and acidic residues" evidence="6">
    <location>
        <begin position="87"/>
        <end position="97"/>
    </location>
</feature>
<dbReference type="Proteomes" id="UP000005222">
    <property type="component" value="Chromosome L"/>
</dbReference>
<dbReference type="HOGENOM" id="CLU_004447_2_2_1"/>
<dbReference type="SMART" id="SM00717">
    <property type="entry name" value="SANT"/>
    <property type="match status" value="1"/>
</dbReference>
<dbReference type="EMBL" id="FO082049">
    <property type="protein sequence ID" value="CCE83413.1"/>
    <property type="molecule type" value="Genomic_DNA"/>
</dbReference>
<dbReference type="CDD" id="cd00167">
    <property type="entry name" value="SANT"/>
    <property type="match status" value="1"/>
</dbReference>
<dbReference type="InterPro" id="IPR032451">
    <property type="entry name" value="SMARCC_C"/>
</dbReference>
<feature type="region of interest" description="Disordered" evidence="6">
    <location>
        <begin position="417"/>
        <end position="438"/>
    </location>
</feature>
<dbReference type="FunFam" id="1.10.10.10:FF:000020">
    <property type="entry name" value="SWI/SNF complex subunit SMARCC2 isoform c"/>
    <property type="match status" value="1"/>
</dbReference>
<dbReference type="Proteomes" id="UP000005222">
    <property type="component" value="Chromosome K"/>
</dbReference>
<evidence type="ECO:0000259" key="9">
    <source>
        <dbReference type="PROSITE" id="PS51293"/>
    </source>
</evidence>
<evidence type="ECO:0000256" key="2">
    <source>
        <dbReference type="ARBA" id="ARBA00023125"/>
    </source>
</evidence>
<dbReference type="PANTHER" id="PTHR12802:SF41">
    <property type="entry name" value="BRAHMA ASSOCIATED PROTEIN 155 KDA"/>
    <property type="match status" value="1"/>
</dbReference>
<dbReference type="GO" id="GO:0016514">
    <property type="term" value="C:SWI/SNF complex"/>
    <property type="evidence" value="ECO:0007669"/>
    <property type="project" value="TreeGrafter"/>
</dbReference>
<dbReference type="InterPro" id="IPR007526">
    <property type="entry name" value="SWIRM"/>
</dbReference>
<dbReference type="PANTHER" id="PTHR12802">
    <property type="entry name" value="SWI/SNF COMPLEX-RELATED"/>
    <property type="match status" value="1"/>
</dbReference>
<feature type="compositionally biased region" description="Polar residues" evidence="6">
    <location>
        <begin position="797"/>
        <end position="809"/>
    </location>
</feature>
<dbReference type="Pfam" id="PF16495">
    <property type="entry name" value="SWIRM-assoc_1"/>
    <property type="match status" value="1"/>
</dbReference>
<dbReference type="InterPro" id="IPR036388">
    <property type="entry name" value="WH-like_DNA-bd_sf"/>
</dbReference>
<keyword evidence="3" id="KW-0804">Transcription</keyword>
<evidence type="ECO:0000313" key="11">
    <source>
        <dbReference type="EMBL" id="CCE84444.1"/>
    </source>
</evidence>
<evidence type="ECO:0000256" key="6">
    <source>
        <dbReference type="SAM" id="MobiDB-lite"/>
    </source>
</evidence>
<feature type="compositionally biased region" description="Acidic residues" evidence="6">
    <location>
        <begin position="19"/>
        <end position="41"/>
    </location>
</feature>
<feature type="region of interest" description="Disordered" evidence="6">
    <location>
        <begin position="767"/>
        <end position="816"/>
    </location>
</feature>
<feature type="compositionally biased region" description="Basic and acidic residues" evidence="6">
    <location>
        <begin position="590"/>
        <end position="607"/>
    </location>
</feature>
<feature type="domain" description="SWIRM" evidence="8">
    <location>
        <begin position="233"/>
        <end position="330"/>
    </location>
</feature>
<dbReference type="InterPro" id="IPR009057">
    <property type="entry name" value="Homeodomain-like_sf"/>
</dbReference>
<keyword evidence="2" id="KW-0238">DNA-binding</keyword>
<dbReference type="AlphaFoldDB" id="G8Y764"/>
<dbReference type="Gene3D" id="1.10.10.60">
    <property type="entry name" value="Homeodomain-like"/>
    <property type="match status" value="1"/>
</dbReference>
<keyword evidence="5" id="KW-0175">Coiled coil</keyword>
<keyword evidence="4" id="KW-0539">Nucleus</keyword>
<feature type="coiled-coil region" evidence="5">
    <location>
        <begin position="685"/>
        <end position="712"/>
    </location>
</feature>
<dbReference type="eggNOG" id="KOG1279">
    <property type="taxonomic scope" value="Eukaryota"/>
</dbReference>
<sequence length="823" mass="90976">MGDEIAQADTEQYLKNEVEGDETALSEGSAQDEDVEMGDDYSDAKEESDGDESGQSADGSDAEDAKGTASPSLKEEDDTAQSPGEAALDKGDDSADKDAEDIELDVEKDSASASDKEPSAEAEVEAEAAPSNEPHQSGDDATGNNHEKETEAQSKSGSVGADAGDKVTPKIEDESSRGEDIKRASDSNVETDPGSTVEREESVDPARFIYQETSESLHSSVEKPNIAKQTHAIIIPSYSMWFNMKKIHSIEKKSLPEFFTSQHPSKSPKIYMGYRNFMINSYRLNPNEYLTLTSCRRNLVGDASTLMRVHRFLNKWGLINYQVHPNFKPGYAMEKLPTGTPNSLPYTGNFHVTYDTPRGLFPFDTYKLNPNRINPNKLKELVGVDNITPIKGEKSQGSKESDHVNDMVNENMEDKGLGAKASEAQSQDDEPAKKKQKYGTSWTNKDLGKLILGVEKFQNDWYKIANFVGNKSPQECIIKFLQIPIEDDFINLDKNELGLLRYASNFPISPVENPVISNLAFLTQIVDVEVAKAASKRASKVVDSKLLAKVSEVYGEAAESKKDASSEKSSEEKKDEKEGEPAEGSENNESNDKDSKDEEKRDLKEGSSEFTDSNGSQHANGLVDNKDVDLQKEFPTAGKPNEAINDAATNSFGIIGARSHLFANYEERELNRLTTTLVNNQVSKLDLKLSKIDELEKIYERERRNLARQNEEVFVDRLALSKSTTTIHAKLSDAISLLQQNLGESKSPQVEEASKLLEEAQKMLYKPARSFLAPESDSTKDPENPTDNEKEEKPDNGNFTPVGNDNTKPLSLDAPQSFKIWVP</sequence>
<dbReference type="OrthoDB" id="118550at2759"/>
<evidence type="ECO:0000256" key="5">
    <source>
        <dbReference type="SAM" id="Coils"/>
    </source>
</evidence>
<dbReference type="Gene3D" id="1.10.10.10">
    <property type="entry name" value="Winged helix-like DNA-binding domain superfamily/Winged helix DNA-binding domain"/>
    <property type="match status" value="1"/>
</dbReference>
<dbReference type="FunCoup" id="G8Y764">
    <property type="interactions" value="1741"/>
</dbReference>
<evidence type="ECO:0000313" key="10">
    <source>
        <dbReference type="EMBL" id="CCE83413.1"/>
    </source>
</evidence>
<protein>
    <submittedName>
        <fullName evidence="11">Piso0_003988 protein</fullName>
    </submittedName>
</protein>
<dbReference type="InterPro" id="IPR017884">
    <property type="entry name" value="SANT_dom"/>
</dbReference>
<gene>
    <name evidence="11" type="primary">Piso0_003988</name>
    <name evidence="10" type="ORF">GNLVRS01_PISO0K06984g</name>
    <name evidence="11" type="ORF">GNLVRS01_PISO0L06985g</name>
</gene>